<protein>
    <submittedName>
        <fullName evidence="1">Uncharacterized protein</fullName>
    </submittedName>
</protein>
<evidence type="ECO:0000313" key="1">
    <source>
        <dbReference type="EMBL" id="KAI0038303.1"/>
    </source>
</evidence>
<keyword evidence="2" id="KW-1185">Reference proteome</keyword>
<reference evidence="1" key="2">
    <citation type="journal article" date="2022" name="New Phytol.">
        <title>Evolutionary transition to the ectomycorrhizal habit in the genomes of a hyperdiverse lineage of mushroom-forming fungi.</title>
        <authorList>
            <person name="Looney B."/>
            <person name="Miyauchi S."/>
            <person name="Morin E."/>
            <person name="Drula E."/>
            <person name="Courty P.E."/>
            <person name="Kohler A."/>
            <person name="Kuo A."/>
            <person name="LaButti K."/>
            <person name="Pangilinan J."/>
            <person name="Lipzen A."/>
            <person name="Riley R."/>
            <person name="Andreopoulos W."/>
            <person name="He G."/>
            <person name="Johnson J."/>
            <person name="Nolan M."/>
            <person name="Tritt A."/>
            <person name="Barry K.W."/>
            <person name="Grigoriev I.V."/>
            <person name="Nagy L.G."/>
            <person name="Hibbett D."/>
            <person name="Henrissat B."/>
            <person name="Matheny P.B."/>
            <person name="Labbe J."/>
            <person name="Martin F.M."/>
        </authorList>
    </citation>
    <scope>NUCLEOTIDE SEQUENCE</scope>
    <source>
        <strain evidence="1">FP105234-sp</strain>
    </source>
</reference>
<sequence>MTDGSSTAAPKLKPAYDPQRKWGLTTDKKPQLSADGGATVDIGQEAQAQLSADVGATVDIVQEAQACAQRKKYAKDEDRAC</sequence>
<accession>A0ACB8R3C3</accession>
<name>A0ACB8R3C3_9AGAM</name>
<organism evidence="1 2">
    <name type="scientific">Auriscalpium vulgare</name>
    <dbReference type="NCBI Taxonomy" id="40419"/>
    <lineage>
        <taxon>Eukaryota</taxon>
        <taxon>Fungi</taxon>
        <taxon>Dikarya</taxon>
        <taxon>Basidiomycota</taxon>
        <taxon>Agaricomycotina</taxon>
        <taxon>Agaricomycetes</taxon>
        <taxon>Russulales</taxon>
        <taxon>Auriscalpiaceae</taxon>
        <taxon>Auriscalpium</taxon>
    </lineage>
</organism>
<comment type="caution">
    <text evidence="1">The sequence shown here is derived from an EMBL/GenBank/DDBJ whole genome shotgun (WGS) entry which is preliminary data.</text>
</comment>
<gene>
    <name evidence="1" type="ORF">FA95DRAFT_1613490</name>
</gene>
<proteinExistence type="predicted"/>
<dbReference type="EMBL" id="MU276536">
    <property type="protein sequence ID" value="KAI0038303.1"/>
    <property type="molecule type" value="Genomic_DNA"/>
</dbReference>
<evidence type="ECO:0000313" key="2">
    <source>
        <dbReference type="Proteomes" id="UP000814033"/>
    </source>
</evidence>
<reference evidence="1" key="1">
    <citation type="submission" date="2021-02" db="EMBL/GenBank/DDBJ databases">
        <authorList>
            <consortium name="DOE Joint Genome Institute"/>
            <person name="Ahrendt S."/>
            <person name="Looney B.P."/>
            <person name="Miyauchi S."/>
            <person name="Morin E."/>
            <person name="Drula E."/>
            <person name="Courty P.E."/>
            <person name="Chicoki N."/>
            <person name="Fauchery L."/>
            <person name="Kohler A."/>
            <person name="Kuo A."/>
            <person name="Labutti K."/>
            <person name="Pangilinan J."/>
            <person name="Lipzen A."/>
            <person name="Riley R."/>
            <person name="Andreopoulos W."/>
            <person name="He G."/>
            <person name="Johnson J."/>
            <person name="Barry K.W."/>
            <person name="Grigoriev I.V."/>
            <person name="Nagy L."/>
            <person name="Hibbett D."/>
            <person name="Henrissat B."/>
            <person name="Matheny P.B."/>
            <person name="Labbe J."/>
            <person name="Martin F."/>
        </authorList>
    </citation>
    <scope>NUCLEOTIDE SEQUENCE</scope>
    <source>
        <strain evidence="1">FP105234-sp</strain>
    </source>
</reference>
<dbReference type="Proteomes" id="UP000814033">
    <property type="component" value="Unassembled WGS sequence"/>
</dbReference>